<dbReference type="EMBL" id="JACHJO010000017">
    <property type="protein sequence ID" value="MBB6122212.1"/>
    <property type="molecule type" value="Genomic_DNA"/>
</dbReference>
<organism evidence="1 2">
    <name type="scientific">Nocardiopsis algeriensis</name>
    <dbReference type="NCBI Taxonomy" id="1478215"/>
    <lineage>
        <taxon>Bacteria</taxon>
        <taxon>Bacillati</taxon>
        <taxon>Actinomycetota</taxon>
        <taxon>Actinomycetes</taxon>
        <taxon>Streptosporangiales</taxon>
        <taxon>Nocardiopsidaceae</taxon>
        <taxon>Nocardiopsis</taxon>
    </lineage>
</organism>
<name>A0A841IVL3_9ACTN</name>
<keyword evidence="2" id="KW-1185">Reference proteome</keyword>
<sequence>MPRIELELYTDDPAWAAALRSYWTLNEDGHGWAQTVAEVRAQHQLTSPEMTQLVRTCGSARLTDITCSKCGESWTVANRTEYAEVLRADNGVCESCHALAQAARLQAAKERKQHQRSRLIETFPTNTHDQPSVEELSLFQAIGLHTLFSDPAVEDSGMTTPTRGWPKERPWCPGSLLLDYERRLIHSNPATIFAHHDSHIDAFVWEDDAPTGSFYLGNISYYLIGPQPDPAERSPQLLQDLNRVFRQGPWPATWLEQWRPLWEELTLAYASAYLDMKLREHHLEMKQGEGTLTALQDALATFSLGQVFNLIYRATRDSAAYYQRGGITKRQAANSTVGRISGSADRVRANGWDIKSFNLPWNLPLTAFGEVFFYKVMWQADMIHALIDEVRVPAHAVEPVAEE</sequence>
<keyword evidence="1" id="KW-0689">Ribosomal protein</keyword>
<dbReference type="AlphaFoldDB" id="A0A841IVL3"/>
<accession>A0A841IVL3</accession>
<evidence type="ECO:0000313" key="2">
    <source>
        <dbReference type="Proteomes" id="UP000536604"/>
    </source>
</evidence>
<reference evidence="1 2" key="1">
    <citation type="submission" date="2020-08" db="EMBL/GenBank/DDBJ databases">
        <title>Genomic Encyclopedia of Type Strains, Phase III (KMG-III): the genomes of soil and plant-associated and newly described type strains.</title>
        <authorList>
            <person name="Whitman W."/>
        </authorList>
    </citation>
    <scope>NUCLEOTIDE SEQUENCE [LARGE SCALE GENOMIC DNA]</scope>
    <source>
        <strain evidence="1 2">CECT 8712</strain>
    </source>
</reference>
<dbReference type="GO" id="GO:0005840">
    <property type="term" value="C:ribosome"/>
    <property type="evidence" value="ECO:0007669"/>
    <property type="project" value="UniProtKB-KW"/>
</dbReference>
<keyword evidence="1" id="KW-0687">Ribonucleoprotein</keyword>
<evidence type="ECO:0000313" key="1">
    <source>
        <dbReference type="EMBL" id="MBB6122212.1"/>
    </source>
</evidence>
<proteinExistence type="predicted"/>
<dbReference type="Proteomes" id="UP000536604">
    <property type="component" value="Unassembled WGS sequence"/>
</dbReference>
<dbReference type="RefSeq" id="WP_184293650.1">
    <property type="nucleotide sequence ID" value="NZ_JACHJO010000017.1"/>
</dbReference>
<gene>
    <name evidence="1" type="ORF">FHS13_004201</name>
</gene>
<comment type="caution">
    <text evidence="1">The sequence shown here is derived from an EMBL/GenBank/DDBJ whole genome shotgun (WGS) entry which is preliminary data.</text>
</comment>
<protein>
    <submittedName>
        <fullName evidence="1">Ribosomal protein L32</fullName>
    </submittedName>
</protein>